<organism evidence="1 2">
    <name type="scientific">Thermoflavimicrobium dichotomicum</name>
    <dbReference type="NCBI Taxonomy" id="46223"/>
    <lineage>
        <taxon>Bacteria</taxon>
        <taxon>Bacillati</taxon>
        <taxon>Bacillota</taxon>
        <taxon>Bacilli</taxon>
        <taxon>Bacillales</taxon>
        <taxon>Thermoactinomycetaceae</taxon>
        <taxon>Thermoflavimicrobium</taxon>
    </lineage>
</organism>
<dbReference type="RefSeq" id="WP_093228092.1">
    <property type="nucleotide sequence ID" value="NZ_FORR01000002.1"/>
</dbReference>
<evidence type="ECO:0000313" key="1">
    <source>
        <dbReference type="EMBL" id="SFI86452.1"/>
    </source>
</evidence>
<gene>
    <name evidence="1" type="ORF">SAMN05421852_102270</name>
</gene>
<evidence type="ECO:0000313" key="2">
    <source>
        <dbReference type="Proteomes" id="UP000199545"/>
    </source>
</evidence>
<dbReference type="Proteomes" id="UP000199545">
    <property type="component" value="Unassembled WGS sequence"/>
</dbReference>
<accession>A0A1I3LP43</accession>
<proteinExistence type="predicted"/>
<reference evidence="1 2" key="1">
    <citation type="submission" date="2016-10" db="EMBL/GenBank/DDBJ databases">
        <authorList>
            <person name="de Groot N.N."/>
        </authorList>
    </citation>
    <scope>NUCLEOTIDE SEQUENCE [LARGE SCALE GENOMIC DNA]</scope>
    <source>
        <strain evidence="1 2">DSM 44778</strain>
    </source>
</reference>
<name>A0A1I3LP43_9BACL</name>
<keyword evidence="2" id="KW-1185">Reference proteome</keyword>
<dbReference type="EMBL" id="FORR01000002">
    <property type="protein sequence ID" value="SFI86452.1"/>
    <property type="molecule type" value="Genomic_DNA"/>
</dbReference>
<dbReference type="AlphaFoldDB" id="A0A1I3LP43"/>
<dbReference type="STRING" id="46223.SAMN05421852_102270"/>
<protein>
    <submittedName>
        <fullName evidence="1">Uncharacterized protein</fullName>
    </submittedName>
</protein>
<dbReference type="OrthoDB" id="1683552at2"/>
<sequence length="86" mass="9982">MNQFSYACPVCNGLNSLILPCPKCGHSLQDGGRVFDYLANYSPYRPIDDLKMTDGWQDYQNHLCPHQTYCEQCGYQHVTFIQEMRL</sequence>